<feature type="domain" description="Tetracyclin repressor-like C-terminal" evidence="1">
    <location>
        <begin position="34"/>
        <end position="153"/>
    </location>
</feature>
<evidence type="ECO:0000259" key="1">
    <source>
        <dbReference type="Pfam" id="PF17920"/>
    </source>
</evidence>
<dbReference type="InterPro" id="IPR036271">
    <property type="entry name" value="Tet_transcr_reg_TetR-rel_C_sf"/>
</dbReference>
<dbReference type="InterPro" id="IPR041678">
    <property type="entry name" value="TetR_C_16"/>
</dbReference>
<accession>A0A9W4DUK9</accession>
<proteinExistence type="predicted"/>
<comment type="caution">
    <text evidence="2">The sequence shown here is derived from an EMBL/GenBank/DDBJ whole genome shotgun (WGS) entry which is preliminary data.</text>
</comment>
<dbReference type="Proteomes" id="UP001152519">
    <property type="component" value="Unassembled WGS sequence"/>
</dbReference>
<dbReference type="RefSeq" id="WP_251494919.1">
    <property type="nucleotide sequence ID" value="NZ_CAJSLV010000072.1"/>
</dbReference>
<sequence length="155" mass="16683">MSTAIEVEESSAVITAYGQAFAKAGAAAFNGPRDKLGETIVRLTLEFFEDSEWQPKLIETLRTANNSKEGAEVMGNLFSAQVFAQAGVIFDDAPLTIDELSDKLGINPLNINSSAAQLWGVFLFRYVLGVQPLASASVDQIVEVVAPTLQRYIVG</sequence>
<dbReference type="AlphaFoldDB" id="A0A9W4DUK9"/>
<dbReference type="EMBL" id="CAJSLV010000072">
    <property type="protein sequence ID" value="CAG6396468.1"/>
    <property type="molecule type" value="Genomic_DNA"/>
</dbReference>
<gene>
    <name evidence="2" type="ORF">SCOCK_410045</name>
</gene>
<dbReference type="SUPFAM" id="SSF48498">
    <property type="entry name" value="Tetracyclin repressor-like, C-terminal domain"/>
    <property type="match status" value="1"/>
</dbReference>
<reference evidence="2" key="1">
    <citation type="submission" date="2021-05" db="EMBL/GenBank/DDBJ databases">
        <authorList>
            <person name="Arsene-Ploetze F."/>
        </authorList>
    </citation>
    <scope>NUCLEOTIDE SEQUENCE</scope>
    <source>
        <strain evidence="2">DSM 42138</strain>
    </source>
</reference>
<dbReference type="Gene3D" id="1.10.357.10">
    <property type="entry name" value="Tetracycline Repressor, domain 2"/>
    <property type="match status" value="1"/>
</dbReference>
<organism evidence="2 3">
    <name type="scientific">Actinacidiphila cocklensis</name>
    <dbReference type="NCBI Taxonomy" id="887465"/>
    <lineage>
        <taxon>Bacteria</taxon>
        <taxon>Bacillati</taxon>
        <taxon>Actinomycetota</taxon>
        <taxon>Actinomycetes</taxon>
        <taxon>Kitasatosporales</taxon>
        <taxon>Streptomycetaceae</taxon>
        <taxon>Actinacidiphila</taxon>
    </lineage>
</organism>
<evidence type="ECO:0000313" key="2">
    <source>
        <dbReference type="EMBL" id="CAG6396468.1"/>
    </source>
</evidence>
<evidence type="ECO:0000313" key="3">
    <source>
        <dbReference type="Proteomes" id="UP001152519"/>
    </source>
</evidence>
<dbReference type="Pfam" id="PF17920">
    <property type="entry name" value="TetR_C_16"/>
    <property type="match status" value="1"/>
</dbReference>
<keyword evidence="3" id="KW-1185">Reference proteome</keyword>
<name>A0A9W4DUK9_9ACTN</name>
<protein>
    <submittedName>
        <fullName evidence="2">TetR_C_16 domain-containing protein</fullName>
    </submittedName>
</protein>